<evidence type="ECO:0000256" key="5">
    <source>
        <dbReference type="ARBA" id="ARBA00030918"/>
    </source>
</evidence>
<dbReference type="RefSeq" id="WP_186768613.1">
    <property type="nucleotide sequence ID" value="NZ_JACOMF010000001.1"/>
</dbReference>
<feature type="region of interest" description="Disordered" evidence="6">
    <location>
        <begin position="109"/>
        <end position="132"/>
    </location>
</feature>
<protein>
    <recommendedName>
        <fullName evidence="2">peptidoglycan lytic exotransglycosylase</fullName>
        <ecNumber evidence="2">4.2.2.n1</ecNumber>
    </recommendedName>
    <alternativeName>
        <fullName evidence="5">Murein hydrolase A</fullName>
    </alternativeName>
</protein>
<evidence type="ECO:0000313" key="9">
    <source>
        <dbReference type="EMBL" id="MBC4013847.1"/>
    </source>
</evidence>
<dbReference type="InterPro" id="IPR026044">
    <property type="entry name" value="MltA"/>
</dbReference>
<accession>A0A9X0QWF6</accession>
<dbReference type="PANTHER" id="PTHR30124">
    <property type="entry name" value="MEMBRANE-BOUND LYTIC MUREIN TRANSGLYCOSYLASE A"/>
    <property type="match status" value="1"/>
</dbReference>
<dbReference type="InterPro" id="IPR005300">
    <property type="entry name" value="MltA_B"/>
</dbReference>
<dbReference type="CDD" id="cd14485">
    <property type="entry name" value="mltA_like_LT_A"/>
    <property type="match status" value="1"/>
</dbReference>
<evidence type="ECO:0000256" key="7">
    <source>
        <dbReference type="SAM" id="SignalP"/>
    </source>
</evidence>
<name>A0A9X0QWF6_9PROT</name>
<dbReference type="GO" id="GO:0009254">
    <property type="term" value="P:peptidoglycan turnover"/>
    <property type="evidence" value="ECO:0007669"/>
    <property type="project" value="InterPro"/>
</dbReference>
<dbReference type="CDD" id="cd14668">
    <property type="entry name" value="mlta_B"/>
    <property type="match status" value="1"/>
</dbReference>
<reference evidence="9" key="1">
    <citation type="submission" date="2020-08" db="EMBL/GenBank/DDBJ databases">
        <authorList>
            <person name="Hu Y."/>
            <person name="Nguyen S.V."/>
            <person name="Li F."/>
            <person name="Fanning S."/>
        </authorList>
    </citation>
    <scope>NUCLEOTIDE SEQUENCE</scope>
    <source>
        <strain evidence="9">SYSU D8009</strain>
    </source>
</reference>
<evidence type="ECO:0000256" key="2">
    <source>
        <dbReference type="ARBA" id="ARBA00012587"/>
    </source>
</evidence>
<gene>
    <name evidence="9" type="ORF">H7965_00810</name>
</gene>
<dbReference type="SMART" id="SM00925">
    <property type="entry name" value="MltA"/>
    <property type="match status" value="1"/>
</dbReference>
<dbReference type="SUPFAM" id="SSF50685">
    <property type="entry name" value="Barwin-like endoglucanases"/>
    <property type="match status" value="1"/>
</dbReference>
<dbReference type="GO" id="GO:0019867">
    <property type="term" value="C:outer membrane"/>
    <property type="evidence" value="ECO:0007669"/>
    <property type="project" value="InterPro"/>
</dbReference>
<dbReference type="InterPro" id="IPR010611">
    <property type="entry name" value="3D_dom"/>
</dbReference>
<evidence type="ECO:0000256" key="6">
    <source>
        <dbReference type="SAM" id="MobiDB-lite"/>
    </source>
</evidence>
<feature type="signal peptide" evidence="7">
    <location>
        <begin position="1"/>
        <end position="25"/>
    </location>
</feature>
<evidence type="ECO:0000259" key="8">
    <source>
        <dbReference type="SMART" id="SM00925"/>
    </source>
</evidence>
<evidence type="ECO:0000313" key="10">
    <source>
        <dbReference type="Proteomes" id="UP000600101"/>
    </source>
</evidence>
<feature type="region of interest" description="Disordered" evidence="6">
    <location>
        <begin position="26"/>
        <end position="48"/>
    </location>
</feature>
<dbReference type="GO" id="GO:0071555">
    <property type="term" value="P:cell wall organization"/>
    <property type="evidence" value="ECO:0007669"/>
    <property type="project" value="UniProtKB-KW"/>
</dbReference>
<keyword evidence="10" id="KW-1185">Reference proteome</keyword>
<feature type="domain" description="Lytic transglycosylase MltA" evidence="8">
    <location>
        <begin position="165"/>
        <end position="297"/>
    </location>
</feature>
<sequence length="413" mass="43830">MPDRRASRLAGLLLTGLFLPALALAAELPPPPPKPPPPPTETAEARGYAALPQWPGEAPVEALAPFLGTCRALRGWGGDRPLGGSGEIGRLGSQVANAAEACAAAARLADTLRPPSPRPGRRPPSAAAQAREAAARQAMMRRFVERYFQPFAVGTGLLTGYYEPELRGAEYPTGPYLVPLHAPPPAGQAMPDRAAIEWGALDGRGLELAFVDDPVDAFFLHIQGSGRVKLHDGRLLRLGYAGQNGHPYRAVGRSLIERGEVPRERMSMQAIRDWLRQAPPAAAAALLRENASYVFFRTMEGLRPEEGPSGALGVPLTPGRSIAVDPTFIPYGALVYLVTRDPVDGTPIHRIVHAQDTGGAIRGAARGDLFWGWGAAAATRAGLMRESAEVFVLVPRSFAPVQEAAHAVAPSAP</sequence>
<dbReference type="EC" id="4.2.2.n1" evidence="2"/>
<proteinExistence type="predicted"/>
<organism evidence="9 10">
    <name type="scientific">Siccirubricoccus deserti</name>
    <dbReference type="NCBI Taxonomy" id="2013562"/>
    <lineage>
        <taxon>Bacteria</taxon>
        <taxon>Pseudomonadati</taxon>
        <taxon>Pseudomonadota</taxon>
        <taxon>Alphaproteobacteria</taxon>
        <taxon>Acetobacterales</taxon>
        <taxon>Roseomonadaceae</taxon>
        <taxon>Siccirubricoccus</taxon>
    </lineage>
</organism>
<dbReference type="Pfam" id="PF03562">
    <property type="entry name" value="MltA"/>
    <property type="match status" value="1"/>
</dbReference>
<keyword evidence="7" id="KW-0732">Signal</keyword>
<comment type="caution">
    <text evidence="9">The sequence shown here is derived from an EMBL/GenBank/DDBJ whole genome shotgun (WGS) entry which is preliminary data.</text>
</comment>
<dbReference type="GO" id="GO:0004553">
    <property type="term" value="F:hydrolase activity, hydrolyzing O-glycosyl compounds"/>
    <property type="evidence" value="ECO:0007669"/>
    <property type="project" value="InterPro"/>
</dbReference>
<evidence type="ECO:0000256" key="4">
    <source>
        <dbReference type="ARBA" id="ARBA00023316"/>
    </source>
</evidence>
<dbReference type="Gene3D" id="2.40.40.10">
    <property type="entry name" value="RlpA-like domain"/>
    <property type="match status" value="1"/>
</dbReference>
<dbReference type="Gene3D" id="2.40.240.50">
    <property type="entry name" value="Barwin-like endoglucanases"/>
    <property type="match status" value="1"/>
</dbReference>
<keyword evidence="4" id="KW-0961">Cell wall biogenesis/degradation</keyword>
<dbReference type="PIRSF" id="PIRSF019422">
    <property type="entry name" value="MltA"/>
    <property type="match status" value="1"/>
</dbReference>
<evidence type="ECO:0000256" key="3">
    <source>
        <dbReference type="ARBA" id="ARBA00023239"/>
    </source>
</evidence>
<dbReference type="Proteomes" id="UP000600101">
    <property type="component" value="Unassembled WGS sequence"/>
</dbReference>
<feature type="compositionally biased region" description="Pro residues" evidence="6">
    <location>
        <begin position="28"/>
        <end position="40"/>
    </location>
</feature>
<comment type="catalytic activity">
    <reaction evidence="1">
        <text>Exolytic cleavage of the (1-&gt;4)-beta-glycosidic linkage between N-acetylmuramic acid (MurNAc) and N-acetylglucosamine (GlcNAc) residues in peptidoglycan, from either the reducing or the non-reducing ends of the peptidoglycan chains, with concomitant formation of a 1,6-anhydrobond in the MurNAc residue.</text>
        <dbReference type="EC" id="4.2.2.n1"/>
    </reaction>
</comment>
<dbReference type="GO" id="GO:0009253">
    <property type="term" value="P:peptidoglycan catabolic process"/>
    <property type="evidence" value="ECO:0007669"/>
    <property type="project" value="TreeGrafter"/>
</dbReference>
<dbReference type="InterPro" id="IPR036908">
    <property type="entry name" value="RlpA-like_sf"/>
</dbReference>
<feature type="chain" id="PRO_5040929204" description="peptidoglycan lytic exotransglycosylase" evidence="7">
    <location>
        <begin position="26"/>
        <end position="413"/>
    </location>
</feature>
<dbReference type="PANTHER" id="PTHR30124:SF0">
    <property type="entry name" value="MEMBRANE-BOUND LYTIC MUREIN TRANSGLYCOSYLASE A"/>
    <property type="match status" value="1"/>
</dbReference>
<dbReference type="EMBL" id="JACOMF010000001">
    <property type="protein sequence ID" value="MBC4013847.1"/>
    <property type="molecule type" value="Genomic_DNA"/>
</dbReference>
<dbReference type="GO" id="GO:0008933">
    <property type="term" value="F:peptidoglycan lytic transglycosylase activity"/>
    <property type="evidence" value="ECO:0007669"/>
    <property type="project" value="TreeGrafter"/>
</dbReference>
<dbReference type="AlphaFoldDB" id="A0A9X0QWF6"/>
<feature type="compositionally biased region" description="Low complexity" evidence="6">
    <location>
        <begin position="123"/>
        <end position="132"/>
    </location>
</feature>
<evidence type="ECO:0000256" key="1">
    <source>
        <dbReference type="ARBA" id="ARBA00001420"/>
    </source>
</evidence>
<keyword evidence="3" id="KW-0456">Lyase</keyword>
<dbReference type="Pfam" id="PF06725">
    <property type="entry name" value="3D"/>
    <property type="match status" value="1"/>
</dbReference>